<reference evidence="9" key="1">
    <citation type="submission" date="2025-08" db="UniProtKB">
        <authorList>
            <consortium name="RefSeq"/>
        </authorList>
    </citation>
    <scope>IDENTIFICATION</scope>
    <source>
        <tissue evidence="9">Entire body</tissue>
    </source>
</reference>
<evidence type="ECO:0000313" key="8">
    <source>
        <dbReference type="Proteomes" id="UP000192223"/>
    </source>
</evidence>
<gene>
    <name evidence="9" type="primary">LOC108736582</name>
</gene>
<dbReference type="STRING" id="224129.A0A1W4WWN6"/>
<evidence type="ECO:0000259" key="6">
    <source>
        <dbReference type="PROSITE" id="PS50001"/>
    </source>
</evidence>
<protein>
    <submittedName>
        <fullName evidence="9">Cytokine-inducible SH2-containing protein-like isoform X1</fullName>
    </submittedName>
</protein>
<accession>A0A1W4WWN6</accession>
<dbReference type="Gene3D" id="3.30.505.10">
    <property type="entry name" value="SH2 domain"/>
    <property type="match status" value="1"/>
</dbReference>
<keyword evidence="1" id="KW-0341">Growth regulation</keyword>
<feature type="domain" description="SH2" evidence="6">
    <location>
        <begin position="120"/>
        <end position="232"/>
    </location>
</feature>
<dbReference type="FunCoup" id="A0A1W4WWN6">
    <property type="interactions" value="2"/>
</dbReference>
<dbReference type="GO" id="GO:0009968">
    <property type="term" value="P:negative regulation of signal transduction"/>
    <property type="evidence" value="ECO:0007669"/>
    <property type="project" value="UniProtKB-KW"/>
</dbReference>
<dbReference type="RefSeq" id="XP_018324553.1">
    <property type="nucleotide sequence ID" value="XM_018469051.1"/>
</dbReference>
<evidence type="ECO:0000256" key="1">
    <source>
        <dbReference type="ARBA" id="ARBA00022604"/>
    </source>
</evidence>
<dbReference type="InterPro" id="IPR001496">
    <property type="entry name" value="SOCS_box"/>
</dbReference>
<dbReference type="PROSITE" id="PS50001">
    <property type="entry name" value="SH2"/>
    <property type="match status" value="1"/>
</dbReference>
<keyword evidence="3" id="KW-0833">Ubl conjugation pathway</keyword>
<dbReference type="AlphaFoldDB" id="A0A1W4WWN6"/>
<evidence type="ECO:0000256" key="3">
    <source>
        <dbReference type="ARBA" id="ARBA00022786"/>
    </source>
</evidence>
<organism evidence="8 9">
    <name type="scientific">Agrilus planipennis</name>
    <name type="common">Emerald ash borer</name>
    <name type="synonym">Agrilus marcopoli</name>
    <dbReference type="NCBI Taxonomy" id="224129"/>
    <lineage>
        <taxon>Eukaryota</taxon>
        <taxon>Metazoa</taxon>
        <taxon>Ecdysozoa</taxon>
        <taxon>Arthropoda</taxon>
        <taxon>Hexapoda</taxon>
        <taxon>Insecta</taxon>
        <taxon>Pterygota</taxon>
        <taxon>Neoptera</taxon>
        <taxon>Endopterygota</taxon>
        <taxon>Coleoptera</taxon>
        <taxon>Polyphaga</taxon>
        <taxon>Elateriformia</taxon>
        <taxon>Buprestoidea</taxon>
        <taxon>Buprestidae</taxon>
        <taxon>Agrilinae</taxon>
        <taxon>Agrilus</taxon>
    </lineage>
</organism>
<dbReference type="PROSITE" id="PS51257">
    <property type="entry name" value="PROKAR_LIPOPROTEIN"/>
    <property type="match status" value="1"/>
</dbReference>
<dbReference type="InterPro" id="IPR000980">
    <property type="entry name" value="SH2"/>
</dbReference>
<dbReference type="InParanoid" id="A0A1W4WWN6"/>
<evidence type="ECO:0000259" key="7">
    <source>
        <dbReference type="PROSITE" id="PS50225"/>
    </source>
</evidence>
<dbReference type="CDD" id="cd09923">
    <property type="entry name" value="SH2_SOCS_family"/>
    <property type="match status" value="1"/>
</dbReference>
<dbReference type="GeneID" id="108736582"/>
<dbReference type="SUPFAM" id="SSF55550">
    <property type="entry name" value="SH2 domain"/>
    <property type="match status" value="1"/>
</dbReference>
<dbReference type="InterPro" id="IPR036036">
    <property type="entry name" value="SOCS_box-like_dom_sf"/>
</dbReference>
<dbReference type="Pfam" id="PF00017">
    <property type="entry name" value="SH2"/>
    <property type="match status" value="1"/>
</dbReference>
<dbReference type="GO" id="GO:0005942">
    <property type="term" value="C:phosphatidylinositol 3-kinase complex"/>
    <property type="evidence" value="ECO:0007669"/>
    <property type="project" value="TreeGrafter"/>
</dbReference>
<evidence type="ECO:0000256" key="2">
    <source>
        <dbReference type="ARBA" id="ARBA00022700"/>
    </source>
</evidence>
<evidence type="ECO:0000256" key="5">
    <source>
        <dbReference type="PROSITE-ProRule" id="PRU00191"/>
    </source>
</evidence>
<dbReference type="PROSITE" id="PS50225">
    <property type="entry name" value="SOCS"/>
    <property type="match status" value="1"/>
</dbReference>
<dbReference type="SMART" id="SM00252">
    <property type="entry name" value="SH2"/>
    <property type="match status" value="1"/>
</dbReference>
<feature type="domain" description="SOCS box" evidence="7">
    <location>
        <begin position="227"/>
        <end position="287"/>
    </location>
</feature>
<dbReference type="OrthoDB" id="10063348at2759"/>
<dbReference type="InterPro" id="IPR036860">
    <property type="entry name" value="SH2_dom_sf"/>
</dbReference>
<keyword evidence="8" id="KW-1185">Reference proteome</keyword>
<dbReference type="Proteomes" id="UP000192223">
    <property type="component" value="Unplaced"/>
</dbReference>
<sequence>MTAIIRKAEELWGWHSPAMLGCRTVCPKCQHQFVCCPPTPCCNVRRSIHGLSGGGLVSTVAANTTNSCTSPQVSPSAPLTFVMPPFNTLFQPTLPPQESRPESELDRLSNTVHVLRQSGWYFEGISYQQSHDMLQDKPLGTFLVRESSDPRFLFSLSVQTERGPTSVRIHYINGYFRLDAQNHLQAAMPMFSSVIDLVQHYVRESRNAKGSAHVWVDPDGKWYSAILLVKPLRKDNGSSSLKHLSRLAVHATLEGSTRPRLHLLPPPYTQLELPPLLIKYLAEYPHSL</sequence>
<dbReference type="GO" id="GO:0035556">
    <property type="term" value="P:intracellular signal transduction"/>
    <property type="evidence" value="ECO:0007669"/>
    <property type="project" value="InterPro"/>
</dbReference>
<dbReference type="KEGG" id="apln:108736582"/>
<proteinExistence type="predicted"/>
<name>A0A1W4WWN6_AGRPL</name>
<dbReference type="SUPFAM" id="SSF158235">
    <property type="entry name" value="SOCS box-like"/>
    <property type="match status" value="1"/>
</dbReference>
<dbReference type="PANTHER" id="PTHR10155:SF16">
    <property type="entry name" value="SUPPRESSOR OF CYTOKINE SIGNALING 2"/>
    <property type="match status" value="1"/>
</dbReference>
<keyword evidence="2" id="KW-0734">Signal transduction inhibitor</keyword>
<dbReference type="GO" id="GO:0046935">
    <property type="term" value="F:1-phosphatidylinositol-3-kinase regulator activity"/>
    <property type="evidence" value="ECO:0007669"/>
    <property type="project" value="TreeGrafter"/>
</dbReference>
<dbReference type="PANTHER" id="PTHR10155">
    <property type="entry name" value="PHOSPHATIDYLINOSITOL 3-KINASE REGULATORY SUBUNIT"/>
    <property type="match status" value="1"/>
</dbReference>
<evidence type="ECO:0000313" key="9">
    <source>
        <dbReference type="RefSeq" id="XP_018324553.1"/>
    </source>
</evidence>
<keyword evidence="4 5" id="KW-0727">SH2 domain</keyword>
<dbReference type="GO" id="GO:0046854">
    <property type="term" value="P:phosphatidylinositol phosphate biosynthetic process"/>
    <property type="evidence" value="ECO:0007669"/>
    <property type="project" value="TreeGrafter"/>
</dbReference>
<dbReference type="PRINTS" id="PR00401">
    <property type="entry name" value="SH2DOMAIN"/>
</dbReference>
<evidence type="ECO:0000256" key="4">
    <source>
        <dbReference type="ARBA" id="ARBA00022999"/>
    </source>
</evidence>